<dbReference type="EMBL" id="JAENHN010000002">
    <property type="protein sequence ID" value="MBK1809041.1"/>
    <property type="molecule type" value="Genomic_DNA"/>
</dbReference>
<dbReference type="RefSeq" id="WP_200265584.1">
    <property type="nucleotide sequence ID" value="NZ_JAENHN010000002.1"/>
</dbReference>
<evidence type="ECO:0000313" key="2">
    <source>
        <dbReference type="EMBL" id="MBK1809041.1"/>
    </source>
</evidence>
<protein>
    <submittedName>
        <fullName evidence="2">Uncharacterized protein</fullName>
    </submittedName>
</protein>
<organism evidence="2 3">
    <name type="scientific">Clostridium yunnanense</name>
    <dbReference type="NCBI Taxonomy" id="2800325"/>
    <lineage>
        <taxon>Bacteria</taxon>
        <taxon>Bacillati</taxon>
        <taxon>Bacillota</taxon>
        <taxon>Clostridia</taxon>
        <taxon>Eubacteriales</taxon>
        <taxon>Clostridiaceae</taxon>
        <taxon>Clostridium</taxon>
    </lineage>
</organism>
<keyword evidence="1" id="KW-0472">Membrane</keyword>
<accession>A0ABS1EI75</accession>
<name>A0ABS1EI75_9CLOT</name>
<feature type="transmembrane region" description="Helical" evidence="1">
    <location>
        <begin position="7"/>
        <end position="23"/>
    </location>
</feature>
<reference evidence="3" key="1">
    <citation type="submission" date="2021-01" db="EMBL/GenBank/DDBJ databases">
        <title>Genome public.</title>
        <authorList>
            <person name="Liu C."/>
            <person name="Sun Q."/>
        </authorList>
    </citation>
    <scope>NUCLEOTIDE SEQUENCE [LARGE SCALE GENOMIC DNA]</scope>
    <source>
        <strain evidence="3">YIM B02505</strain>
    </source>
</reference>
<proteinExistence type="predicted"/>
<sequence length="65" mass="7108">MKKYATYVFIGLLIFLSVNYISTNFEADVRDSAGLIVSAISILCAVIVVCTLILADAIKDNHKDN</sequence>
<keyword evidence="3" id="KW-1185">Reference proteome</keyword>
<keyword evidence="1" id="KW-0812">Transmembrane</keyword>
<dbReference type="Proteomes" id="UP000596739">
    <property type="component" value="Unassembled WGS sequence"/>
</dbReference>
<comment type="caution">
    <text evidence="2">The sequence shown here is derived from an EMBL/GenBank/DDBJ whole genome shotgun (WGS) entry which is preliminary data.</text>
</comment>
<evidence type="ECO:0000256" key="1">
    <source>
        <dbReference type="SAM" id="Phobius"/>
    </source>
</evidence>
<gene>
    <name evidence="2" type="ORF">JHL18_00045</name>
</gene>
<keyword evidence="1" id="KW-1133">Transmembrane helix</keyword>
<evidence type="ECO:0000313" key="3">
    <source>
        <dbReference type="Proteomes" id="UP000596739"/>
    </source>
</evidence>
<feature type="transmembrane region" description="Helical" evidence="1">
    <location>
        <begin position="35"/>
        <end position="55"/>
    </location>
</feature>